<reference evidence="2 3" key="1">
    <citation type="submission" date="2018-08" db="EMBL/GenBank/DDBJ databases">
        <title>The metabolism and importance of syntrophic acetate oxidation coupled to methane or sulfide production in haloalkaline environments.</title>
        <authorList>
            <person name="Timmers P.H.A."/>
            <person name="Vavourakis C.D."/>
            <person name="Sorokin D.Y."/>
            <person name="Sinninghe Damste J.S."/>
            <person name="Muyzer G."/>
            <person name="Stams A.J.M."/>
            <person name="Plugge C.M."/>
        </authorList>
    </citation>
    <scope>NUCLEOTIDE SEQUENCE [LARGE SCALE GENOMIC DNA]</scope>
    <source>
        <strain evidence="2">MSAO_Bac1</strain>
    </source>
</reference>
<dbReference type="Pfam" id="PF13768">
    <property type="entry name" value="VWA_3"/>
    <property type="match status" value="1"/>
</dbReference>
<evidence type="ECO:0000259" key="1">
    <source>
        <dbReference type="PROSITE" id="PS51468"/>
    </source>
</evidence>
<accession>A0A424YCQ5</accession>
<dbReference type="SMART" id="SM00609">
    <property type="entry name" value="VIT"/>
    <property type="match status" value="1"/>
</dbReference>
<sequence length="346" mass="38914">MEPGLFYADGKKAQVPLKGVKITGKVCGFHGEIQISQVYYNDTSSSLEAVYTFPLPDQAIVTDFTARMGERKITSEVWEKNKAFEIYDKAVGKGDTSFLLEEFRPNLFQVSLGQLLPGEEVEVFISYLDNVKYQDGEVRILIPTLVAPRYIPGVPSGKKRGMGATDPTNQVPDADFITPPLDHVDYKVQLDLLIEPLINIEEFSSPSHQITVTPVTEKKTRISFREGEVPLDRDIIITGKGEEETTAGASFYENSSGEKFLYLNLLPELESWEVEERPQNYIFLIDISGSMMGEKLEQAKNALQLCLRNLSQKDSFNLVAFESRTHLFSPVSLPFNQKNLAQASRW</sequence>
<feature type="domain" description="VIT" evidence="1">
    <location>
        <begin position="1"/>
        <end position="129"/>
    </location>
</feature>
<name>A0A424YCQ5_9FIRM</name>
<gene>
    <name evidence="2" type="ORF">D5R97_06980</name>
</gene>
<dbReference type="PANTHER" id="PTHR45737:SF6">
    <property type="entry name" value="VON WILLEBRAND FACTOR A DOMAIN-CONTAINING PROTEIN 5A"/>
    <property type="match status" value="1"/>
</dbReference>
<feature type="non-terminal residue" evidence="2">
    <location>
        <position position="346"/>
    </location>
</feature>
<dbReference type="InterPro" id="IPR036465">
    <property type="entry name" value="vWFA_dom_sf"/>
</dbReference>
<dbReference type="InterPro" id="IPR013694">
    <property type="entry name" value="VIT"/>
</dbReference>
<evidence type="ECO:0000313" key="2">
    <source>
        <dbReference type="EMBL" id="RQD75039.1"/>
    </source>
</evidence>
<proteinExistence type="predicted"/>
<dbReference type="InterPro" id="IPR002035">
    <property type="entry name" value="VWF_A"/>
</dbReference>
<protein>
    <submittedName>
        <fullName evidence="2">VWA domain-containing protein</fullName>
    </submittedName>
</protein>
<dbReference type="PROSITE" id="PS51468">
    <property type="entry name" value="VIT"/>
    <property type="match status" value="1"/>
</dbReference>
<comment type="caution">
    <text evidence="2">The sequence shown here is derived from an EMBL/GenBank/DDBJ whole genome shotgun (WGS) entry which is preliminary data.</text>
</comment>
<dbReference type="AlphaFoldDB" id="A0A424YCQ5"/>
<dbReference type="Proteomes" id="UP000285138">
    <property type="component" value="Unassembled WGS sequence"/>
</dbReference>
<dbReference type="Pfam" id="PF08487">
    <property type="entry name" value="VIT"/>
    <property type="match status" value="1"/>
</dbReference>
<dbReference type="SUPFAM" id="SSF53300">
    <property type="entry name" value="vWA-like"/>
    <property type="match status" value="1"/>
</dbReference>
<evidence type="ECO:0000313" key="3">
    <source>
        <dbReference type="Proteomes" id="UP000285138"/>
    </source>
</evidence>
<organism evidence="2 3">
    <name type="scientific">Candidatus Syntrophonatronum acetioxidans</name>
    <dbReference type="NCBI Taxonomy" id="1795816"/>
    <lineage>
        <taxon>Bacteria</taxon>
        <taxon>Bacillati</taxon>
        <taxon>Bacillota</taxon>
        <taxon>Clostridia</taxon>
        <taxon>Eubacteriales</taxon>
        <taxon>Syntrophomonadaceae</taxon>
        <taxon>Candidatus Syntrophonatronum</taxon>
    </lineage>
</organism>
<dbReference type="PANTHER" id="PTHR45737">
    <property type="entry name" value="VON WILLEBRAND FACTOR A DOMAIN-CONTAINING PROTEIN 5A"/>
    <property type="match status" value="1"/>
</dbReference>
<dbReference type="Gene3D" id="3.40.50.410">
    <property type="entry name" value="von Willebrand factor, type A domain"/>
    <property type="match status" value="1"/>
</dbReference>
<dbReference type="EMBL" id="QZAA01000174">
    <property type="protein sequence ID" value="RQD75039.1"/>
    <property type="molecule type" value="Genomic_DNA"/>
</dbReference>